<feature type="compositionally biased region" description="Acidic residues" evidence="4">
    <location>
        <begin position="12"/>
        <end position="21"/>
    </location>
</feature>
<evidence type="ECO:0000313" key="7">
    <source>
        <dbReference type="Proteomes" id="UP000001568"/>
    </source>
</evidence>
<evidence type="ECO:0000259" key="5">
    <source>
        <dbReference type="Pfam" id="PF05470"/>
    </source>
</evidence>
<name>A4RSS3_OSTLU</name>
<dbReference type="GO" id="GO:0005852">
    <property type="term" value="C:eukaryotic translation initiation factor 3 complex"/>
    <property type="evidence" value="ECO:0007669"/>
    <property type="project" value="InterPro"/>
</dbReference>
<dbReference type="GO" id="GO:0003723">
    <property type="term" value="F:RNA binding"/>
    <property type="evidence" value="ECO:0007669"/>
    <property type="project" value="InterPro"/>
</dbReference>
<dbReference type="Proteomes" id="UP000001568">
    <property type="component" value="Chromosome 2"/>
</dbReference>
<feature type="region of interest" description="Disordered" evidence="4">
    <location>
        <begin position="1"/>
        <end position="67"/>
    </location>
</feature>
<feature type="compositionally biased region" description="Basic and acidic residues" evidence="4">
    <location>
        <begin position="58"/>
        <end position="67"/>
    </location>
</feature>
<dbReference type="RefSeq" id="XP_001416443.1">
    <property type="nucleotide sequence ID" value="XM_001416406.1"/>
</dbReference>
<organism evidence="6 7">
    <name type="scientific">Ostreococcus lucimarinus (strain CCE9901)</name>
    <dbReference type="NCBI Taxonomy" id="436017"/>
    <lineage>
        <taxon>Eukaryota</taxon>
        <taxon>Viridiplantae</taxon>
        <taxon>Chlorophyta</taxon>
        <taxon>Mamiellophyceae</taxon>
        <taxon>Mamiellales</taxon>
        <taxon>Bathycoccaceae</taxon>
        <taxon>Ostreococcus</taxon>
    </lineage>
</organism>
<evidence type="ECO:0000313" key="6">
    <source>
        <dbReference type="EMBL" id="ABO94736.1"/>
    </source>
</evidence>
<dbReference type="OrthoDB" id="29647at2759"/>
<feature type="compositionally biased region" description="Low complexity" evidence="4">
    <location>
        <begin position="22"/>
        <end position="38"/>
    </location>
</feature>
<dbReference type="OMA" id="CQIEVLV"/>
<evidence type="ECO:0000256" key="2">
    <source>
        <dbReference type="ARBA" id="ARBA00022540"/>
    </source>
</evidence>
<dbReference type="GO" id="GO:0031369">
    <property type="term" value="F:translation initiation factor binding"/>
    <property type="evidence" value="ECO:0007669"/>
    <property type="project" value="InterPro"/>
</dbReference>
<protein>
    <submittedName>
        <fullName evidence="6">Eukaryotic translation initiation factor 3 subunit 8</fullName>
    </submittedName>
</protein>
<accession>A4RSS3</accession>
<dbReference type="eggNOG" id="KOG1076">
    <property type="taxonomic scope" value="Eukaryota"/>
</dbReference>
<keyword evidence="7" id="KW-1185">Reference proteome</keyword>
<dbReference type="PANTHER" id="PTHR13937:SF0">
    <property type="entry name" value="EUKARYOTIC TRANSLATION INITIATION FACTOR 3 SUBUNIT C-RELATED"/>
    <property type="match status" value="1"/>
</dbReference>
<dbReference type="HOGENOM" id="CLU_004304_0_2_1"/>
<feature type="domain" description="Eukaryotic translation initiation factor 3 subunit C N-terminal" evidence="5">
    <location>
        <begin position="48"/>
        <end position="168"/>
    </location>
</feature>
<dbReference type="EMBL" id="CP000582">
    <property type="protein sequence ID" value="ABO94736.1"/>
    <property type="molecule type" value="Genomic_DNA"/>
</dbReference>
<dbReference type="Gramene" id="ABO94736">
    <property type="protein sequence ID" value="ABO94736"/>
    <property type="gene ID" value="OSTLU_119599"/>
</dbReference>
<evidence type="ECO:0000256" key="4">
    <source>
        <dbReference type="SAM" id="MobiDB-lite"/>
    </source>
</evidence>
<keyword evidence="2 6" id="KW-0396">Initiation factor</keyword>
<feature type="region of interest" description="Disordered" evidence="4">
    <location>
        <begin position="834"/>
        <end position="863"/>
    </location>
</feature>
<dbReference type="PANTHER" id="PTHR13937">
    <property type="entry name" value="EUKARYOTIC TRANSLATION INITATION FACTOR 3, SUBUNIT 8 EIF3S8 -RELATED"/>
    <property type="match status" value="1"/>
</dbReference>
<reference evidence="6 7" key="1">
    <citation type="journal article" date="2007" name="Proc. Natl. Acad. Sci. U.S.A.">
        <title>The tiny eukaryote Ostreococcus provides genomic insights into the paradox of plankton speciation.</title>
        <authorList>
            <person name="Palenik B."/>
            <person name="Grimwood J."/>
            <person name="Aerts A."/>
            <person name="Rouze P."/>
            <person name="Salamov A."/>
            <person name="Putnam N."/>
            <person name="Dupont C."/>
            <person name="Jorgensen R."/>
            <person name="Derelle E."/>
            <person name="Rombauts S."/>
            <person name="Zhou K."/>
            <person name="Otillar R."/>
            <person name="Merchant S.S."/>
            <person name="Podell S."/>
            <person name="Gaasterland T."/>
            <person name="Napoli C."/>
            <person name="Gendler K."/>
            <person name="Manuell A."/>
            <person name="Tai V."/>
            <person name="Vallon O."/>
            <person name="Piganeau G."/>
            <person name="Jancek S."/>
            <person name="Heijde M."/>
            <person name="Jabbari K."/>
            <person name="Bowler C."/>
            <person name="Lohr M."/>
            <person name="Robbens S."/>
            <person name="Werner G."/>
            <person name="Dubchak I."/>
            <person name="Pazour G.J."/>
            <person name="Ren Q."/>
            <person name="Paulsen I."/>
            <person name="Delwiche C."/>
            <person name="Schmutz J."/>
            <person name="Rokhsar D."/>
            <person name="Van de Peer Y."/>
            <person name="Moreau H."/>
            <person name="Grigoriev I.V."/>
        </authorList>
    </citation>
    <scope>NUCLEOTIDE SEQUENCE [LARGE SCALE GENOMIC DNA]</scope>
    <source>
        <strain evidence="6 7">CCE9901</strain>
    </source>
</reference>
<evidence type="ECO:0000256" key="3">
    <source>
        <dbReference type="ARBA" id="ARBA00022917"/>
    </source>
</evidence>
<dbReference type="AlphaFoldDB" id="A4RSS3"/>
<dbReference type="GeneID" id="5000304"/>
<keyword evidence="1" id="KW-0963">Cytoplasm</keyword>
<dbReference type="STRING" id="436017.A4RSS3"/>
<evidence type="ECO:0000256" key="1">
    <source>
        <dbReference type="ARBA" id="ARBA00022490"/>
    </source>
</evidence>
<dbReference type="Pfam" id="PF05470">
    <property type="entry name" value="eIF-3c_N"/>
    <property type="match status" value="2"/>
</dbReference>
<proteinExistence type="predicted"/>
<dbReference type="InterPro" id="IPR008905">
    <property type="entry name" value="EIF3C_N_dom"/>
</dbReference>
<sequence length="863" mass="97556">MASKFWGGSDGSSEESTDYSSDDSTSTSSSSSSYSSSSDSDHGPSKYLQDDSSDSSEDERRIIRSTKEKQYETLKQCTLGIRRATTARDWPSLLGLLDGFHKQFLKSTQSSTRTGSSLKLFARTLVSLAAELDICSQEPEFKKQMSTSQAKAFNSLNQRVKKHIRAIEPADVAAAELFLKTGEASDSDTTSETIDDTKEKIPLDPAEKSMQDIMNIPKEDVTFEMIDSKLKDIAMSRGKKGVDRTRVVEQLRYISTLSKCPAQEVEVLLHIISAQFDLTGSMSTFMPVPVWRSCLSNVLSILQLLKSNSHISLVDEEEIAIRPSNDEIIAGANIQLRGSLCAFTERLDDEYTKSLQCIDAHTKDYVNRLQDEGMLLILLSQITEFYRNKNTKHVASLSLRLLEKLYCKRCHSHEALRKYTTSKIHCSANNDTVEPSHQNSEVEMFATSFEFPAEGLFTTIEMLATYIYKHGDERAKARALLCQIFSEALRGDFKTAKDLLLMSHLQEVIQYMDISTQILFNRTVAQLGICAFERGNFVEAFTYLSELCASGRAKELLAQGSTQARFERSAEQEKLERRRQIPHHLHINIDLIESIFLTCSMLLEVSDLFCTRKTRPFPRNFMRVIENHRRQLFTGPPDGARDTIMVATQMLLTGNYHVASQLVLNLSVWNSLPESKERIVRLIDEQLKIEAIRLYLHQFAEQYTSASVSILAEMVSMSEEKVRSIVNSMIANEEVPAVFYDVAQSVSLSQVAHSRLQVAANTFSEKVLVLLDASERALDRHIGSKNISYQEDDEPIARSRRQVKNSADADEYQSRRSRSERSRFFTFEVPDRGLKGKQRDSYGNFSRKKTSREFATRGGGKFT</sequence>
<dbReference type="GO" id="GO:0003743">
    <property type="term" value="F:translation initiation factor activity"/>
    <property type="evidence" value="ECO:0007669"/>
    <property type="project" value="UniProtKB-KW"/>
</dbReference>
<gene>
    <name evidence="6" type="primary">Eif38</name>
    <name evidence="6" type="ORF">OSTLU_119599</name>
</gene>
<keyword evidence="3" id="KW-0648">Protein biosynthesis</keyword>
<dbReference type="InterPro" id="IPR027516">
    <property type="entry name" value="EIF3C"/>
</dbReference>
<dbReference type="KEGG" id="olu:OSTLU_119599"/>
<feature type="domain" description="Eukaryotic translation initiation factor 3 subunit C N-terminal" evidence="5">
    <location>
        <begin position="183"/>
        <end position="607"/>
    </location>
</feature>